<name>A0A2N3IBM6_9BACT</name>
<dbReference type="AlphaFoldDB" id="A0A2N3IBM6"/>
<evidence type="ECO:0008006" key="3">
    <source>
        <dbReference type="Google" id="ProtNLM"/>
    </source>
</evidence>
<dbReference type="Proteomes" id="UP000233387">
    <property type="component" value="Unassembled WGS sequence"/>
</dbReference>
<proteinExistence type="predicted"/>
<evidence type="ECO:0000313" key="1">
    <source>
        <dbReference type="EMBL" id="PKQ67668.1"/>
    </source>
</evidence>
<dbReference type="NCBIfam" id="NF040559">
    <property type="entry name" value="CAS_Csx20"/>
    <property type="match status" value="1"/>
</dbReference>
<sequence length="132" mass="15874">MAKIFLLFSHKLTEQQETELRKDWGIREIWYLPDNLQTIWSNVNPEVIQIRESLEVIFDFLQKNATPNDYVLVQGDYGAVVLVVQWCWKKGLIPLYGTTQRVAQETREGEHIRVERIFRHCRFRKYEKLINH</sequence>
<dbReference type="OrthoDB" id="9811802at2"/>
<keyword evidence="2" id="KW-1185">Reference proteome</keyword>
<dbReference type="RefSeq" id="WP_101359209.1">
    <property type="nucleotide sequence ID" value="NZ_NKXO01000031.1"/>
</dbReference>
<evidence type="ECO:0000313" key="2">
    <source>
        <dbReference type="Proteomes" id="UP000233387"/>
    </source>
</evidence>
<comment type="caution">
    <text evidence="1">The sequence shown here is derived from an EMBL/GenBank/DDBJ whole genome shotgun (WGS) entry which is preliminary data.</text>
</comment>
<reference evidence="1 2" key="1">
    <citation type="submission" date="2017-06" db="EMBL/GenBank/DDBJ databases">
        <title>Raineya orbicola gen. nov., sp. nov. a slightly thermophilic bacterium of the phylum Bacteroidetes and the description of Raineyaceae fam. nov.</title>
        <authorList>
            <person name="Albuquerque L."/>
            <person name="Polonia A.R.M."/>
            <person name="Barroso C."/>
            <person name="Froufe H.J.C."/>
            <person name="Lage O."/>
            <person name="Lobo-Da-Cunha A."/>
            <person name="Egas C."/>
            <person name="Da Costa M.S."/>
        </authorList>
    </citation>
    <scope>NUCLEOTIDE SEQUENCE [LARGE SCALE GENOMIC DNA]</scope>
    <source>
        <strain evidence="1 2">SPSPC-11</strain>
    </source>
</reference>
<protein>
    <recommendedName>
        <fullName evidence="3">CRISPR-associated protein</fullName>
    </recommendedName>
</protein>
<accession>A0A2N3IBM6</accession>
<organism evidence="1 2">
    <name type="scientific">Raineya orbicola</name>
    <dbReference type="NCBI Taxonomy" id="2016530"/>
    <lineage>
        <taxon>Bacteria</taxon>
        <taxon>Pseudomonadati</taxon>
        <taxon>Bacteroidota</taxon>
        <taxon>Cytophagia</taxon>
        <taxon>Cytophagales</taxon>
        <taxon>Raineyaceae</taxon>
        <taxon>Raineya</taxon>
    </lineage>
</organism>
<dbReference type="InterPro" id="IPR049811">
    <property type="entry name" value="MJ1673-like_dom"/>
</dbReference>
<gene>
    <name evidence="1" type="ORF">Rain11_1943</name>
</gene>
<dbReference type="EMBL" id="NKXO01000031">
    <property type="protein sequence ID" value="PKQ67668.1"/>
    <property type="molecule type" value="Genomic_DNA"/>
</dbReference>